<accession>A0A098S5I3</accession>
<protein>
    <recommendedName>
        <fullName evidence="3">Serine protease</fullName>
    </recommendedName>
</protein>
<reference evidence="1 2" key="1">
    <citation type="journal article" date="2014" name="Int. J. Syst. Evol. Microbiol.">
        <title>Phaeodactylibacter xiamenensis gen. nov., sp. nov., a member of the family Saprospiraceae isolated from the marine alga Phaeodactylum tricornutum.</title>
        <authorList>
            <person name="Chen Z.Jr."/>
            <person name="Lei X."/>
            <person name="Lai Q."/>
            <person name="Li Y."/>
            <person name="Zhang B."/>
            <person name="Zhang J."/>
            <person name="Zhang H."/>
            <person name="Yang L."/>
            <person name="Zheng W."/>
            <person name="Tian Y."/>
            <person name="Yu Z."/>
            <person name="Xu H.Jr."/>
            <person name="Zheng T."/>
        </authorList>
    </citation>
    <scope>NUCLEOTIDE SEQUENCE [LARGE SCALE GENOMIC DNA]</scope>
    <source>
        <strain evidence="1 2">KD52</strain>
    </source>
</reference>
<dbReference type="RefSeq" id="WP_044223088.1">
    <property type="nucleotide sequence ID" value="NZ_JBKAGJ010000009.1"/>
</dbReference>
<comment type="caution">
    <text evidence="1">The sequence shown here is derived from an EMBL/GenBank/DDBJ whole genome shotgun (WGS) entry which is preliminary data.</text>
</comment>
<evidence type="ECO:0000313" key="1">
    <source>
        <dbReference type="EMBL" id="KGE87345.1"/>
    </source>
</evidence>
<organism evidence="1 2">
    <name type="scientific">Phaeodactylibacter xiamenensis</name>
    <dbReference type="NCBI Taxonomy" id="1524460"/>
    <lineage>
        <taxon>Bacteria</taxon>
        <taxon>Pseudomonadati</taxon>
        <taxon>Bacteroidota</taxon>
        <taxon>Saprospiria</taxon>
        <taxon>Saprospirales</taxon>
        <taxon>Haliscomenobacteraceae</taxon>
        <taxon>Phaeodactylibacter</taxon>
    </lineage>
</organism>
<sequence length="364" mass="41304">MKLNHIRIPSLITCGLVIWILILNTAITYAHTGKQRPLSQEKIELDSVPKKIETKKPPQDFFRTGSYIQKYNRMGVTKLEFVDERTGVVDKEVDLVGMSPFLEVLNAKEKPTYSKTGLVTNSVQRLDKSGIALVKNFVEDTTALSRIDKGIILGFSGEEISAETPGDPKRKNRNTVATSHTLYLMECFTADCRSYDAFLILAEHRVFNKRGEVIATFRTSKGSSSGAPVITGNDHWMAVHYGGALGPDLYWPEGLLIYDLNRKKPAFHTIFDTELTGPLFPTEEYFVSKRRRKDTVNIEIYHPEQESKFFKSYCTKNTYTSGSLEDYKKDGVLFHAQNQPYLPGENGGKKRFTEHFKATRLKKL</sequence>
<proteinExistence type="predicted"/>
<dbReference type="EMBL" id="JPOS01000038">
    <property type="protein sequence ID" value="KGE87345.1"/>
    <property type="molecule type" value="Genomic_DNA"/>
</dbReference>
<keyword evidence="2" id="KW-1185">Reference proteome</keyword>
<dbReference type="Proteomes" id="UP000029736">
    <property type="component" value="Unassembled WGS sequence"/>
</dbReference>
<evidence type="ECO:0008006" key="3">
    <source>
        <dbReference type="Google" id="ProtNLM"/>
    </source>
</evidence>
<gene>
    <name evidence="1" type="ORF">IX84_17135</name>
</gene>
<name>A0A098S5I3_9BACT</name>
<dbReference type="AlphaFoldDB" id="A0A098S5I3"/>
<evidence type="ECO:0000313" key="2">
    <source>
        <dbReference type="Proteomes" id="UP000029736"/>
    </source>
</evidence>